<organism evidence="1 2">
    <name type="scientific">Streptomyces regalis</name>
    <dbReference type="NCBI Taxonomy" id="68262"/>
    <lineage>
        <taxon>Bacteria</taxon>
        <taxon>Bacillati</taxon>
        <taxon>Actinomycetota</taxon>
        <taxon>Actinomycetes</taxon>
        <taxon>Kitasatosporales</taxon>
        <taxon>Streptomycetaceae</taxon>
        <taxon>Streptomyces</taxon>
    </lineage>
</organism>
<keyword evidence="2" id="KW-1185">Reference proteome</keyword>
<reference evidence="2" key="1">
    <citation type="submission" date="2015-10" db="EMBL/GenBank/DDBJ databases">
        <authorList>
            <person name="Ju K.-S."/>
            <person name="Doroghazi J.R."/>
            <person name="Metcalf W.W."/>
        </authorList>
    </citation>
    <scope>NUCLEOTIDE SEQUENCE [LARGE SCALE GENOMIC DNA]</scope>
    <source>
        <strain evidence="2">NRRL 3151</strain>
    </source>
</reference>
<accession>A0A0X3UWS0</accession>
<comment type="caution">
    <text evidence="1">The sequence shown here is derived from an EMBL/GenBank/DDBJ whole genome shotgun (WGS) entry which is preliminary data.</text>
</comment>
<protein>
    <submittedName>
        <fullName evidence="1">Uncharacterized protein</fullName>
    </submittedName>
</protein>
<dbReference type="Proteomes" id="UP000053923">
    <property type="component" value="Unassembled WGS sequence"/>
</dbReference>
<evidence type="ECO:0000313" key="1">
    <source>
        <dbReference type="EMBL" id="KUL36960.1"/>
    </source>
</evidence>
<sequence length="182" mass="19091">MPYGAFATSRARELGEQACVALVRGLPREVFGQVHVSGCFVEPGESMSSLSVAGVDGELQGLFCAFVVAGGAQQVAEFSLRACVSCVCGELVEVLLGCRVAVLTASFGQLPQGDRVAFGGGLQCQSFCLVGVTGIVPRRDEPSQSPVAGQLVQALSFRFFPSTFPHESHVEQCCAFGRVAQL</sequence>
<gene>
    <name evidence="1" type="ORF">ADL12_18905</name>
</gene>
<dbReference type="EMBL" id="LLZG01000132">
    <property type="protein sequence ID" value="KUL36960.1"/>
    <property type="molecule type" value="Genomic_DNA"/>
</dbReference>
<name>A0A0X3UWS0_9ACTN</name>
<proteinExistence type="predicted"/>
<dbReference type="AlphaFoldDB" id="A0A0X3UWS0"/>
<evidence type="ECO:0000313" key="2">
    <source>
        <dbReference type="Proteomes" id="UP000053923"/>
    </source>
</evidence>